<dbReference type="STRING" id="36087.A0A077ZMW0"/>
<feature type="domain" description="BPTI/Kunitz inhibitor" evidence="5">
    <location>
        <begin position="85"/>
        <end position="135"/>
    </location>
</feature>
<keyword evidence="4" id="KW-0732">Signal</keyword>
<dbReference type="InterPro" id="IPR050098">
    <property type="entry name" value="TFPI/VKTCI-like"/>
</dbReference>
<feature type="non-terminal residue" evidence="6">
    <location>
        <position position="196"/>
    </location>
</feature>
<dbReference type="GO" id="GO:0004867">
    <property type="term" value="F:serine-type endopeptidase inhibitor activity"/>
    <property type="evidence" value="ECO:0007669"/>
    <property type="project" value="UniProtKB-KW"/>
</dbReference>
<proteinExistence type="predicted"/>
<dbReference type="InterPro" id="IPR036880">
    <property type="entry name" value="Kunitz_BPTI_sf"/>
</dbReference>
<feature type="domain" description="BPTI/Kunitz inhibitor" evidence="5">
    <location>
        <begin position="145"/>
        <end position="187"/>
    </location>
</feature>
<dbReference type="CDD" id="cd00109">
    <property type="entry name" value="Kunitz-type"/>
    <property type="match status" value="3"/>
</dbReference>
<dbReference type="Gene3D" id="4.10.410.10">
    <property type="entry name" value="Pancreatic trypsin inhibitor Kunitz domain"/>
    <property type="match status" value="3"/>
</dbReference>
<evidence type="ECO:0000259" key="5">
    <source>
        <dbReference type="PROSITE" id="PS50279"/>
    </source>
</evidence>
<dbReference type="PANTHER" id="PTHR10083:SF328">
    <property type="entry name" value="TISSUE FACTOR PATHWAY INHIBITOR"/>
    <property type="match status" value="1"/>
</dbReference>
<dbReference type="SUPFAM" id="SSF57362">
    <property type="entry name" value="BPTI-like"/>
    <property type="match status" value="3"/>
</dbReference>
<evidence type="ECO:0000256" key="3">
    <source>
        <dbReference type="ARBA" id="ARBA00023157"/>
    </source>
</evidence>
<dbReference type="PROSITE" id="PS50279">
    <property type="entry name" value="BPTI_KUNITZ_2"/>
    <property type="match status" value="3"/>
</dbReference>
<dbReference type="InterPro" id="IPR002223">
    <property type="entry name" value="Kunitz_BPTI"/>
</dbReference>
<reference evidence="6" key="1">
    <citation type="submission" date="2014-01" db="EMBL/GenBank/DDBJ databases">
        <authorList>
            <person name="Aslett M."/>
        </authorList>
    </citation>
    <scope>NUCLEOTIDE SEQUENCE</scope>
</reference>
<organism evidence="6 7">
    <name type="scientific">Trichuris trichiura</name>
    <name type="common">Whipworm</name>
    <name type="synonym">Trichocephalus trichiurus</name>
    <dbReference type="NCBI Taxonomy" id="36087"/>
    <lineage>
        <taxon>Eukaryota</taxon>
        <taxon>Metazoa</taxon>
        <taxon>Ecdysozoa</taxon>
        <taxon>Nematoda</taxon>
        <taxon>Enoplea</taxon>
        <taxon>Dorylaimia</taxon>
        <taxon>Trichinellida</taxon>
        <taxon>Trichuridae</taxon>
        <taxon>Trichuris</taxon>
    </lineage>
</organism>
<reference evidence="6" key="2">
    <citation type="submission" date="2014-03" db="EMBL/GenBank/DDBJ databases">
        <title>The whipworm genome and dual-species transcriptomics of an intimate host-pathogen interaction.</title>
        <authorList>
            <person name="Foth B.J."/>
            <person name="Tsai I.J."/>
            <person name="Reid A.J."/>
            <person name="Bancroft A.J."/>
            <person name="Nichol S."/>
            <person name="Tracey A."/>
            <person name="Holroyd N."/>
            <person name="Cotton J.A."/>
            <person name="Stanley E.J."/>
            <person name="Zarowiecki M."/>
            <person name="Liu J.Z."/>
            <person name="Huckvale T."/>
            <person name="Cooper P.J."/>
            <person name="Grencis R.K."/>
            <person name="Berriman M."/>
        </authorList>
    </citation>
    <scope>NUCLEOTIDE SEQUENCE [LARGE SCALE GENOMIC DNA]</scope>
</reference>
<dbReference type="PANTHER" id="PTHR10083">
    <property type="entry name" value="KUNITZ-TYPE PROTEASE INHIBITOR-RELATED"/>
    <property type="match status" value="1"/>
</dbReference>
<dbReference type="Pfam" id="PF00014">
    <property type="entry name" value="Kunitz_BPTI"/>
    <property type="match status" value="3"/>
</dbReference>
<dbReference type="Proteomes" id="UP000030665">
    <property type="component" value="Unassembled WGS sequence"/>
</dbReference>
<dbReference type="AlphaFoldDB" id="A0A077ZMW0"/>
<dbReference type="SMART" id="SM00131">
    <property type="entry name" value="KU"/>
    <property type="match status" value="3"/>
</dbReference>
<dbReference type="OrthoDB" id="4473401at2759"/>
<feature type="signal peptide" evidence="4">
    <location>
        <begin position="1"/>
        <end position="18"/>
    </location>
</feature>
<evidence type="ECO:0000313" key="6">
    <source>
        <dbReference type="EMBL" id="CDW61093.1"/>
    </source>
</evidence>
<keyword evidence="7" id="KW-1185">Reference proteome</keyword>
<feature type="chain" id="PRO_5001728837" evidence="4">
    <location>
        <begin position="19"/>
        <end position="196"/>
    </location>
</feature>
<dbReference type="FunFam" id="4.10.410.10:FF:000004">
    <property type="entry name" value="Tissue factor pathway inhibitor"/>
    <property type="match status" value="2"/>
</dbReference>
<keyword evidence="2" id="KW-0722">Serine protease inhibitor</keyword>
<sequence length="196" mass="21943">MKSIAIILLLSAAEFTLQEENPCKLPADPGPCRGKHSQYYYDWDSQQCAEFTYGGCEGNDNNFDSIEECEAACPGGEEHEDEDPCELPADSGPCRAHFVKYYYNKESNKCDTFVYGGCEGNDNRFDTVEECEAKCAEEEPAKEPCKLPADPGPCKGKFPRYYYDWDSKQCAEFTYGGCRGNENNYDSIADGPCMAY</sequence>
<keyword evidence="3" id="KW-1015">Disulfide bond</keyword>
<evidence type="ECO:0000256" key="2">
    <source>
        <dbReference type="ARBA" id="ARBA00022900"/>
    </source>
</evidence>
<name>A0A077ZMW0_TRITR</name>
<protein>
    <submittedName>
        <fullName evidence="6">Kunitz BPTI domain containing protein</fullName>
    </submittedName>
</protein>
<evidence type="ECO:0000256" key="1">
    <source>
        <dbReference type="ARBA" id="ARBA00022690"/>
    </source>
</evidence>
<dbReference type="EMBL" id="HG807841">
    <property type="protein sequence ID" value="CDW61093.1"/>
    <property type="molecule type" value="Genomic_DNA"/>
</dbReference>
<keyword evidence="1" id="KW-0646">Protease inhibitor</keyword>
<dbReference type="GO" id="GO:0005615">
    <property type="term" value="C:extracellular space"/>
    <property type="evidence" value="ECO:0007669"/>
    <property type="project" value="TreeGrafter"/>
</dbReference>
<accession>A0A077ZMW0</accession>
<feature type="domain" description="BPTI/Kunitz inhibitor" evidence="5">
    <location>
        <begin position="23"/>
        <end position="73"/>
    </location>
</feature>
<gene>
    <name evidence="6" type="ORF">TTRE_0000951901</name>
</gene>
<evidence type="ECO:0000256" key="4">
    <source>
        <dbReference type="SAM" id="SignalP"/>
    </source>
</evidence>
<dbReference type="PRINTS" id="PR00759">
    <property type="entry name" value="BASICPTASE"/>
</dbReference>
<evidence type="ECO:0000313" key="7">
    <source>
        <dbReference type="Proteomes" id="UP000030665"/>
    </source>
</evidence>
<dbReference type="InterPro" id="IPR020901">
    <property type="entry name" value="Prtase_inh_Kunz-CS"/>
</dbReference>
<dbReference type="PROSITE" id="PS00280">
    <property type="entry name" value="BPTI_KUNITZ_1"/>
    <property type="match status" value="1"/>
</dbReference>